<keyword evidence="7 8" id="KW-0472">Membrane</keyword>
<dbReference type="RefSeq" id="WP_125741299.1">
    <property type="nucleotide sequence ID" value="NZ_RCOR01000018.1"/>
</dbReference>
<evidence type="ECO:0000256" key="3">
    <source>
        <dbReference type="ARBA" id="ARBA00022448"/>
    </source>
</evidence>
<evidence type="ECO:0000313" key="10">
    <source>
        <dbReference type="EMBL" id="RSN69660.1"/>
    </source>
</evidence>
<feature type="transmembrane region" description="Helical" evidence="8">
    <location>
        <begin position="197"/>
        <end position="223"/>
    </location>
</feature>
<keyword evidence="4" id="KW-1003">Cell membrane</keyword>
<dbReference type="InterPro" id="IPR000802">
    <property type="entry name" value="Arsenical_pump_ArsB"/>
</dbReference>
<feature type="transmembrane region" description="Helical" evidence="8">
    <location>
        <begin position="32"/>
        <end position="47"/>
    </location>
</feature>
<keyword evidence="3" id="KW-0813">Transport</keyword>
<keyword evidence="6 8" id="KW-1133">Transmembrane helix</keyword>
<feature type="transmembrane region" description="Helical" evidence="8">
    <location>
        <begin position="124"/>
        <end position="145"/>
    </location>
</feature>
<dbReference type="AlphaFoldDB" id="A0A429G793"/>
<sequence length="441" mass="48860">MKRHYAVPVILLLLTLIYFPLRDHGVLEPKQLQTILVFIALFFMLAMEYRHRTVVSLTSLLILWLLGIIKGEDMIHYLDLDVLGLLFGMMVIVEALREAGFLSILAGTLTSLGFRKIYHLTIALSLFTFIISALLPNATVMLIIIPMTLGICETLNLGRAAVPVLIALSISSNLGGLLTPIGDPPNIMAYSHLQISFIGFILNIGPPTLLIYVISLAVIMTLFRREMTFEIGNKNDGRKPKIEKNFLIISILVLTLVLLLFLLQDITGISPSASALYGATLLMIIGGRRMATILREVNWDLLIFLGSILIFSGSLEKVGILHLLAQIISKSTHGNPHTLTTLIAWLSSLVSALVDNIPYAAVMIPVIDELVSLTGYYELWWVFLISVGLGGIATPIASVPSLLTYSALRDKFEFKFLDFMKIGLIVWVILILSLNLYYLLL</sequence>
<dbReference type="Proteomes" id="UP000278149">
    <property type="component" value="Unassembled WGS sequence"/>
</dbReference>
<dbReference type="GO" id="GO:0015105">
    <property type="term" value="F:arsenite transmembrane transporter activity"/>
    <property type="evidence" value="ECO:0007669"/>
    <property type="project" value="InterPro"/>
</dbReference>
<evidence type="ECO:0000313" key="11">
    <source>
        <dbReference type="Proteomes" id="UP000278149"/>
    </source>
</evidence>
<keyword evidence="5 8" id="KW-0812">Transmembrane</keyword>
<protein>
    <recommendedName>
        <fullName evidence="9">Citrate transporter-like domain-containing protein</fullName>
    </recommendedName>
</protein>
<feature type="transmembrane region" description="Helical" evidence="8">
    <location>
        <begin position="157"/>
        <end position="177"/>
    </location>
</feature>
<comment type="caution">
    <text evidence="10">The sequence shown here is derived from an EMBL/GenBank/DDBJ whole genome shotgun (WGS) entry which is preliminary data.</text>
</comment>
<evidence type="ECO:0000259" key="9">
    <source>
        <dbReference type="Pfam" id="PF03600"/>
    </source>
</evidence>
<dbReference type="EMBL" id="RCOR01000018">
    <property type="protein sequence ID" value="RSN69660.1"/>
    <property type="molecule type" value="Genomic_DNA"/>
</dbReference>
<dbReference type="InterPro" id="IPR051475">
    <property type="entry name" value="Diverse_Ion_Transporter"/>
</dbReference>
<dbReference type="GO" id="GO:0005886">
    <property type="term" value="C:plasma membrane"/>
    <property type="evidence" value="ECO:0007669"/>
    <property type="project" value="UniProtKB-SubCell"/>
</dbReference>
<comment type="similarity">
    <text evidence="2">Belongs to the CitM (TC 2.A.11) transporter family.</text>
</comment>
<evidence type="ECO:0000256" key="2">
    <source>
        <dbReference type="ARBA" id="ARBA00009843"/>
    </source>
</evidence>
<feature type="transmembrane region" description="Helical" evidence="8">
    <location>
        <begin position="419"/>
        <end position="440"/>
    </location>
</feature>
<feature type="domain" description="Citrate transporter-like" evidence="9">
    <location>
        <begin position="43"/>
        <end position="384"/>
    </location>
</feature>
<organism evidence="10 11">
    <name type="scientific">Candidatus Korarchaeum cryptofilum</name>
    <dbReference type="NCBI Taxonomy" id="498846"/>
    <lineage>
        <taxon>Archaea</taxon>
        <taxon>Thermoproteota</taxon>
        <taxon>Candidatus Korarchaeia</taxon>
        <taxon>Candidatus Korarchaeales</taxon>
        <taxon>Candidatus Korarchaeaceae</taxon>
        <taxon>Candidatus Korarchaeum</taxon>
    </lineage>
</organism>
<feature type="transmembrane region" description="Helical" evidence="8">
    <location>
        <begin position="54"/>
        <end position="69"/>
    </location>
</feature>
<reference evidence="10 11" key="1">
    <citation type="submission" date="2018-10" db="EMBL/GenBank/DDBJ databases">
        <title>Co-occurring genomic capacity for anaerobic methane metabolism and dissimilatory sulfite reduction discovered in the Korarchaeota.</title>
        <authorList>
            <person name="Mckay L.J."/>
            <person name="Dlakic M."/>
            <person name="Fields M.W."/>
            <person name="Delmont T.O."/>
            <person name="Eren A.M."/>
            <person name="Jay Z.J."/>
            <person name="Klingelsmith K.B."/>
            <person name="Rusch D.B."/>
            <person name="Inskeep W.P."/>
        </authorList>
    </citation>
    <scope>NUCLEOTIDE SEQUENCE [LARGE SCALE GENOMIC DNA]</scope>
    <source>
        <strain evidence="10 11">WS</strain>
    </source>
</reference>
<evidence type="ECO:0000256" key="5">
    <source>
        <dbReference type="ARBA" id="ARBA00022692"/>
    </source>
</evidence>
<evidence type="ECO:0000256" key="6">
    <source>
        <dbReference type="ARBA" id="ARBA00022989"/>
    </source>
</evidence>
<dbReference type="PANTHER" id="PTHR43568:SF1">
    <property type="entry name" value="P PROTEIN"/>
    <property type="match status" value="1"/>
</dbReference>
<dbReference type="Pfam" id="PF03600">
    <property type="entry name" value="CitMHS"/>
    <property type="match status" value="1"/>
</dbReference>
<feature type="transmembrane region" description="Helical" evidence="8">
    <location>
        <begin position="299"/>
        <end position="323"/>
    </location>
</feature>
<evidence type="ECO:0000256" key="7">
    <source>
        <dbReference type="ARBA" id="ARBA00023136"/>
    </source>
</evidence>
<evidence type="ECO:0000256" key="4">
    <source>
        <dbReference type="ARBA" id="ARBA00022475"/>
    </source>
</evidence>
<feature type="transmembrane region" description="Helical" evidence="8">
    <location>
        <begin position="379"/>
        <end position="399"/>
    </location>
</feature>
<accession>A0A429G793</accession>
<dbReference type="PRINTS" id="PR00758">
    <property type="entry name" value="ARSENICPUMP"/>
</dbReference>
<dbReference type="PANTHER" id="PTHR43568">
    <property type="entry name" value="P PROTEIN"/>
    <property type="match status" value="1"/>
</dbReference>
<gene>
    <name evidence="10" type="ORF">D9Q81_03420</name>
</gene>
<feature type="transmembrane region" description="Helical" evidence="8">
    <location>
        <begin position="244"/>
        <end position="263"/>
    </location>
</feature>
<evidence type="ECO:0000256" key="8">
    <source>
        <dbReference type="SAM" id="Phobius"/>
    </source>
</evidence>
<dbReference type="InterPro" id="IPR004680">
    <property type="entry name" value="Cit_transptr-like_dom"/>
</dbReference>
<feature type="transmembrane region" description="Helical" evidence="8">
    <location>
        <begin position="269"/>
        <end position="287"/>
    </location>
</feature>
<comment type="subcellular location">
    <subcellularLocation>
        <location evidence="1">Cell membrane</location>
        <topology evidence="1">Multi-pass membrane protein</topology>
    </subcellularLocation>
</comment>
<name>A0A429G793_9CREN</name>
<evidence type="ECO:0000256" key="1">
    <source>
        <dbReference type="ARBA" id="ARBA00004651"/>
    </source>
</evidence>
<feature type="transmembrane region" description="Helical" evidence="8">
    <location>
        <begin position="343"/>
        <end position="367"/>
    </location>
</feature>
<proteinExistence type="inferred from homology"/>